<dbReference type="GO" id="GO:0003677">
    <property type="term" value="F:DNA binding"/>
    <property type="evidence" value="ECO:0007669"/>
    <property type="project" value="InterPro"/>
</dbReference>
<dbReference type="InterPro" id="IPR036388">
    <property type="entry name" value="WH-like_DNA-bd_sf"/>
</dbReference>
<gene>
    <name evidence="3" type="ORF">IXB50_04925</name>
</gene>
<dbReference type="PROSITE" id="PS00622">
    <property type="entry name" value="HTH_LUXR_1"/>
    <property type="match status" value="1"/>
</dbReference>
<accession>A0A947DCV0</accession>
<dbReference type="InterPro" id="IPR000792">
    <property type="entry name" value="Tscrpt_reg_LuxR_C"/>
</dbReference>
<dbReference type="PRINTS" id="PR00038">
    <property type="entry name" value="HTHLUXR"/>
</dbReference>
<comment type="caution">
    <text evidence="3">The sequence shown here is derived from an EMBL/GenBank/DDBJ whole genome shotgun (WGS) entry which is preliminary data.</text>
</comment>
<dbReference type="EMBL" id="JADOES010000006">
    <property type="protein sequence ID" value="MBT9314761.1"/>
    <property type="molecule type" value="Genomic_DNA"/>
</dbReference>
<dbReference type="Pfam" id="PF00196">
    <property type="entry name" value="GerE"/>
    <property type="match status" value="1"/>
</dbReference>
<dbReference type="Proteomes" id="UP000717364">
    <property type="component" value="Unassembled WGS sequence"/>
</dbReference>
<evidence type="ECO:0000313" key="3">
    <source>
        <dbReference type="EMBL" id="MBT9314761.1"/>
    </source>
</evidence>
<proteinExistence type="predicted"/>
<evidence type="ECO:0000313" key="4">
    <source>
        <dbReference type="Proteomes" id="UP000717364"/>
    </source>
</evidence>
<reference evidence="3" key="2">
    <citation type="journal article" date="2021" name="Mar. Drugs">
        <title>Genome Reduction and Secondary Metabolism of the Marine Sponge-Associated Cyanobacterium Leptothoe.</title>
        <authorList>
            <person name="Konstantinou D."/>
            <person name="Popin R.V."/>
            <person name="Fewer D.P."/>
            <person name="Sivonen K."/>
            <person name="Gkelis S."/>
        </authorList>
    </citation>
    <scope>NUCLEOTIDE SEQUENCE</scope>
    <source>
        <strain evidence="3">TAU-MAC 1115</strain>
    </source>
</reference>
<dbReference type="Gene3D" id="1.10.10.10">
    <property type="entry name" value="Winged helix-like DNA-binding domain superfamily/Winged helix DNA-binding domain"/>
    <property type="match status" value="1"/>
</dbReference>
<sequence>MRDTNESFDMQATLLLTAIESFTVGLVIVAQNGTILHKNSRAEALLENLPCSSSTFIPDRLWRTCQSLVEHQDEQSDILPSDCNIVLEDEISTAQGTILMRAQWFDWEYRAYESNNCFLITLENRQQSLIAIAKQEAQRYGLTTRETEVWCLKRMDQSYKDIAKALFISENTVKKHLKNIYVKKEQSQWLV</sequence>
<organism evidence="3 4">
    <name type="scientific">Leptothoe spongobia TAU-MAC 1115</name>
    <dbReference type="NCBI Taxonomy" id="1967444"/>
    <lineage>
        <taxon>Bacteria</taxon>
        <taxon>Bacillati</taxon>
        <taxon>Cyanobacteriota</taxon>
        <taxon>Cyanophyceae</taxon>
        <taxon>Nodosilineales</taxon>
        <taxon>Cymatolegaceae</taxon>
        <taxon>Leptothoe</taxon>
        <taxon>Leptothoe spongobia</taxon>
    </lineage>
</organism>
<keyword evidence="1" id="KW-1133">Transmembrane helix</keyword>
<dbReference type="SMART" id="SM00421">
    <property type="entry name" value="HTH_LUXR"/>
    <property type="match status" value="1"/>
</dbReference>
<dbReference type="AlphaFoldDB" id="A0A947DCV0"/>
<evidence type="ECO:0000259" key="2">
    <source>
        <dbReference type="PROSITE" id="PS00622"/>
    </source>
</evidence>
<dbReference type="CDD" id="cd06170">
    <property type="entry name" value="LuxR_C_like"/>
    <property type="match status" value="1"/>
</dbReference>
<evidence type="ECO:0000256" key="1">
    <source>
        <dbReference type="SAM" id="Phobius"/>
    </source>
</evidence>
<keyword evidence="4" id="KW-1185">Reference proteome</keyword>
<dbReference type="InterPro" id="IPR016032">
    <property type="entry name" value="Sig_transdc_resp-reg_C-effctor"/>
</dbReference>
<feature type="domain" description="HTH luxR-type" evidence="2">
    <location>
        <begin position="156"/>
        <end position="183"/>
    </location>
</feature>
<protein>
    <submittedName>
        <fullName evidence="3">Helix-turn-helix transcriptional regulator</fullName>
    </submittedName>
</protein>
<dbReference type="SUPFAM" id="SSF46894">
    <property type="entry name" value="C-terminal effector domain of the bipartite response regulators"/>
    <property type="match status" value="1"/>
</dbReference>
<name>A0A947DCV0_9CYAN</name>
<feature type="transmembrane region" description="Helical" evidence="1">
    <location>
        <begin position="12"/>
        <end position="30"/>
    </location>
</feature>
<dbReference type="GO" id="GO:0006355">
    <property type="term" value="P:regulation of DNA-templated transcription"/>
    <property type="evidence" value="ECO:0007669"/>
    <property type="project" value="InterPro"/>
</dbReference>
<keyword evidence="1" id="KW-0472">Membrane</keyword>
<dbReference type="RefSeq" id="WP_215607834.1">
    <property type="nucleotide sequence ID" value="NZ_JADOES010000006.1"/>
</dbReference>
<keyword evidence="1" id="KW-0812">Transmembrane</keyword>
<reference evidence="3" key="1">
    <citation type="submission" date="2020-11" db="EMBL/GenBank/DDBJ databases">
        <authorList>
            <person name="Konstantinou D."/>
            <person name="Gkelis S."/>
            <person name="Popin R."/>
            <person name="Fewer D."/>
            <person name="Sivonen K."/>
        </authorList>
    </citation>
    <scope>NUCLEOTIDE SEQUENCE</scope>
    <source>
        <strain evidence="3">TAU-MAC 1115</strain>
    </source>
</reference>